<gene>
    <name evidence="8" type="ORF">SAMN02745218_01617</name>
</gene>
<proteinExistence type="predicted"/>
<dbReference type="InterPro" id="IPR027417">
    <property type="entry name" value="P-loop_NTPase"/>
</dbReference>
<protein>
    <submittedName>
        <fullName evidence="8">Putative ABC transport system ATP-binding protein</fullName>
    </submittedName>
</protein>
<dbReference type="SMART" id="SM00382">
    <property type="entry name" value="AAA"/>
    <property type="match status" value="1"/>
</dbReference>
<evidence type="ECO:0000256" key="1">
    <source>
        <dbReference type="ARBA" id="ARBA00004202"/>
    </source>
</evidence>
<dbReference type="InterPro" id="IPR050166">
    <property type="entry name" value="ABC_transporter_ATP-bind"/>
</dbReference>
<dbReference type="InterPro" id="IPR003439">
    <property type="entry name" value="ABC_transporter-like_ATP-bd"/>
</dbReference>
<evidence type="ECO:0000256" key="2">
    <source>
        <dbReference type="ARBA" id="ARBA00022448"/>
    </source>
</evidence>
<keyword evidence="4" id="KW-0547">Nucleotide-binding</keyword>
<evidence type="ECO:0000259" key="7">
    <source>
        <dbReference type="PROSITE" id="PS50893"/>
    </source>
</evidence>
<dbReference type="InterPro" id="IPR003593">
    <property type="entry name" value="AAA+_ATPase"/>
</dbReference>
<dbReference type="PANTHER" id="PTHR42788:SF7">
    <property type="entry name" value="NITRATE ABC TRANSPORTER ATP-BINDING PROTEIN"/>
    <property type="match status" value="1"/>
</dbReference>
<keyword evidence="6" id="KW-0472">Membrane</keyword>
<dbReference type="AlphaFoldDB" id="A0A1M4ZJ63"/>
<evidence type="ECO:0000256" key="6">
    <source>
        <dbReference type="ARBA" id="ARBA00023136"/>
    </source>
</evidence>
<dbReference type="Pfam" id="PF00005">
    <property type="entry name" value="ABC_tran"/>
    <property type="match status" value="1"/>
</dbReference>
<reference evidence="9" key="1">
    <citation type="submission" date="2016-11" db="EMBL/GenBank/DDBJ databases">
        <authorList>
            <person name="Varghese N."/>
            <person name="Submissions S."/>
        </authorList>
    </citation>
    <scope>NUCLEOTIDE SEQUENCE [LARGE SCALE GENOMIC DNA]</scope>
    <source>
        <strain evidence="9">DSM 11792</strain>
    </source>
</reference>
<dbReference type="GO" id="GO:0005886">
    <property type="term" value="C:plasma membrane"/>
    <property type="evidence" value="ECO:0007669"/>
    <property type="project" value="UniProtKB-SubCell"/>
</dbReference>
<dbReference type="Proteomes" id="UP000184196">
    <property type="component" value="Unassembled WGS sequence"/>
</dbReference>
<feature type="domain" description="ABC transporter" evidence="7">
    <location>
        <begin position="2"/>
        <end position="249"/>
    </location>
</feature>
<keyword evidence="2" id="KW-0813">Transport</keyword>
<sequence length="266" mass="29182">MLRLENIHKIFHPGGINEKVALKGINLFVRAGDVVTIIGSNGAGKSTLLNVIAGVYRVDGGKVILDGEDITHWPEHIRAARIGRVFQDPLQGTAASMTIEENLALALRRGRSRRLRPGITQAERQLFKERLALLGLGLENRLSTRVGLLSGGQRQALAVLMATIATPKILLLDEHTAALDPRTAATVMELTERIIARHRLTTLMVTHNLAQALHTGNRTIMMHEGRIILDLCGPERERTTVADLLRMFEQASGDAFTYDRALLSGS</sequence>
<keyword evidence="9" id="KW-1185">Reference proteome</keyword>
<dbReference type="RefSeq" id="WP_073164932.1">
    <property type="nucleotide sequence ID" value="NZ_FQUW01000017.1"/>
</dbReference>
<name>A0A1M4ZJ63_9FIRM</name>
<dbReference type="EMBL" id="FQUW01000017">
    <property type="protein sequence ID" value="SHF18005.1"/>
    <property type="molecule type" value="Genomic_DNA"/>
</dbReference>
<comment type="subcellular location">
    <subcellularLocation>
        <location evidence="1">Cell membrane</location>
        <topology evidence="1">Peripheral membrane protein</topology>
    </subcellularLocation>
</comment>
<evidence type="ECO:0000256" key="3">
    <source>
        <dbReference type="ARBA" id="ARBA00022475"/>
    </source>
</evidence>
<dbReference type="OrthoDB" id="9776369at2"/>
<dbReference type="PROSITE" id="PS00211">
    <property type="entry name" value="ABC_TRANSPORTER_1"/>
    <property type="match status" value="1"/>
</dbReference>
<accession>A0A1M4ZJ63</accession>
<keyword evidence="3" id="KW-1003">Cell membrane</keyword>
<dbReference type="PANTHER" id="PTHR42788">
    <property type="entry name" value="TAURINE IMPORT ATP-BINDING PROTEIN-RELATED"/>
    <property type="match status" value="1"/>
</dbReference>
<evidence type="ECO:0000313" key="8">
    <source>
        <dbReference type="EMBL" id="SHF18005.1"/>
    </source>
</evidence>
<evidence type="ECO:0000313" key="9">
    <source>
        <dbReference type="Proteomes" id="UP000184196"/>
    </source>
</evidence>
<evidence type="ECO:0000256" key="4">
    <source>
        <dbReference type="ARBA" id="ARBA00022741"/>
    </source>
</evidence>
<keyword evidence="5 8" id="KW-0067">ATP-binding</keyword>
<dbReference type="InterPro" id="IPR017871">
    <property type="entry name" value="ABC_transporter-like_CS"/>
</dbReference>
<evidence type="ECO:0000256" key="5">
    <source>
        <dbReference type="ARBA" id="ARBA00022840"/>
    </source>
</evidence>
<dbReference type="Gene3D" id="3.40.50.300">
    <property type="entry name" value="P-loop containing nucleotide triphosphate hydrolases"/>
    <property type="match status" value="1"/>
</dbReference>
<dbReference type="GO" id="GO:0005524">
    <property type="term" value="F:ATP binding"/>
    <property type="evidence" value="ECO:0007669"/>
    <property type="project" value="UniProtKB-KW"/>
</dbReference>
<dbReference type="SUPFAM" id="SSF52540">
    <property type="entry name" value="P-loop containing nucleoside triphosphate hydrolases"/>
    <property type="match status" value="1"/>
</dbReference>
<organism evidence="8 9">
    <name type="scientific">Desulfofundulus australicus DSM 11792</name>
    <dbReference type="NCBI Taxonomy" id="1121425"/>
    <lineage>
        <taxon>Bacteria</taxon>
        <taxon>Bacillati</taxon>
        <taxon>Bacillota</taxon>
        <taxon>Clostridia</taxon>
        <taxon>Eubacteriales</taxon>
        <taxon>Peptococcaceae</taxon>
        <taxon>Desulfofundulus</taxon>
    </lineage>
</organism>
<dbReference type="GO" id="GO:0016887">
    <property type="term" value="F:ATP hydrolysis activity"/>
    <property type="evidence" value="ECO:0007669"/>
    <property type="project" value="InterPro"/>
</dbReference>
<dbReference type="PROSITE" id="PS50893">
    <property type="entry name" value="ABC_TRANSPORTER_2"/>
    <property type="match status" value="1"/>
</dbReference>